<gene>
    <name evidence="1" type="ORF">MNB_SM-5-1437</name>
</gene>
<name>A0A1W1BD39_9ZZZZ</name>
<accession>A0A1W1BD39</accession>
<proteinExistence type="predicted"/>
<dbReference type="EMBL" id="FPHH01000012">
    <property type="protein sequence ID" value="SFV51510.1"/>
    <property type="molecule type" value="Genomic_DNA"/>
</dbReference>
<reference evidence="1" key="1">
    <citation type="submission" date="2016-10" db="EMBL/GenBank/DDBJ databases">
        <authorList>
            <person name="de Groot N.N."/>
        </authorList>
    </citation>
    <scope>NUCLEOTIDE SEQUENCE</scope>
</reference>
<protein>
    <submittedName>
        <fullName evidence="1">Uncharacterized protein</fullName>
    </submittedName>
</protein>
<evidence type="ECO:0000313" key="1">
    <source>
        <dbReference type="EMBL" id="SFV51510.1"/>
    </source>
</evidence>
<dbReference type="AlphaFoldDB" id="A0A1W1BD39"/>
<sequence length="83" mass="9635">MLQIGIADINKKPSIIDTLNDVAQIVNKKTKSVKGYFIPFEYHDMIRDAIEEIEYQKFKQRNKDLVTSSHSDDTLLDGLDEEY</sequence>
<organism evidence="1">
    <name type="scientific">hydrothermal vent metagenome</name>
    <dbReference type="NCBI Taxonomy" id="652676"/>
    <lineage>
        <taxon>unclassified sequences</taxon>
        <taxon>metagenomes</taxon>
        <taxon>ecological metagenomes</taxon>
    </lineage>
</organism>